<keyword evidence="5" id="KW-0276">Fatty acid metabolism</keyword>
<comment type="subcellular location">
    <subcellularLocation>
        <location evidence="1">Peroxisome</location>
    </subcellularLocation>
</comment>
<accession>A0ABS4TZX2</accession>
<keyword evidence="6" id="KW-0521">NADP</keyword>
<evidence type="ECO:0000256" key="3">
    <source>
        <dbReference type="ARBA" id="ARBA00022516"/>
    </source>
</evidence>
<comment type="catalytic activity">
    <reaction evidence="20">
        <text>(2E)-octenoyl-CoA + NADPH + H(+) = octanoyl-CoA + NADP(+)</text>
        <dbReference type="Rhea" id="RHEA:44952"/>
        <dbReference type="ChEBI" id="CHEBI:15378"/>
        <dbReference type="ChEBI" id="CHEBI:57386"/>
        <dbReference type="ChEBI" id="CHEBI:57783"/>
        <dbReference type="ChEBI" id="CHEBI:58349"/>
        <dbReference type="ChEBI" id="CHEBI:62242"/>
    </reaction>
    <physiologicalReaction direction="left-to-right" evidence="20">
        <dbReference type="Rhea" id="RHEA:44953"/>
    </physiologicalReaction>
</comment>
<sequence>MPRPARRRQLPPAPLGRIGVPEEIAEAVSFLISDAASYTTGAEITVDGGWTAGLR</sequence>
<keyword evidence="7" id="KW-0560">Oxidoreductase</keyword>
<evidence type="ECO:0000256" key="19">
    <source>
        <dbReference type="ARBA" id="ARBA00049386"/>
    </source>
</evidence>
<comment type="catalytic activity">
    <reaction evidence="17">
        <text>(2E)-hexenoyl-CoA + NADPH + H(+) = hexanoyl-CoA + NADP(+)</text>
        <dbReference type="Rhea" id="RHEA:44956"/>
        <dbReference type="ChEBI" id="CHEBI:15378"/>
        <dbReference type="ChEBI" id="CHEBI:57783"/>
        <dbReference type="ChEBI" id="CHEBI:58349"/>
        <dbReference type="ChEBI" id="CHEBI:62077"/>
        <dbReference type="ChEBI" id="CHEBI:62620"/>
    </reaction>
    <physiologicalReaction direction="left-to-right" evidence="17">
        <dbReference type="Rhea" id="RHEA:44957"/>
    </physiologicalReaction>
</comment>
<gene>
    <name evidence="21" type="ORF">JOF56_009850</name>
</gene>
<protein>
    <recommendedName>
        <fullName evidence="14">Peroxisomal trans-2-enoyl-CoA reductase</fullName>
        <ecNumber evidence="13">1.3.1.38</ecNumber>
    </recommendedName>
</protein>
<dbReference type="EMBL" id="JAGINW010000001">
    <property type="protein sequence ID" value="MBP2329465.1"/>
    <property type="molecule type" value="Genomic_DNA"/>
</dbReference>
<evidence type="ECO:0000313" key="21">
    <source>
        <dbReference type="EMBL" id="MBP2329465.1"/>
    </source>
</evidence>
<dbReference type="PANTHER" id="PTHR24317">
    <property type="entry name" value="PEROXISOMAL TRANS-2-ENOYL-COA REDUCTASE"/>
    <property type="match status" value="1"/>
</dbReference>
<comment type="caution">
    <text evidence="21">The sequence shown here is derived from an EMBL/GenBank/DDBJ whole genome shotgun (WGS) entry which is preliminary data.</text>
</comment>
<evidence type="ECO:0000256" key="13">
    <source>
        <dbReference type="ARBA" id="ARBA00038849"/>
    </source>
</evidence>
<comment type="catalytic activity">
    <reaction evidence="18">
        <text>a (2E)-enoyl-CoA + NADPH + H(+) = a 2,3-saturated acyl-CoA + NADP(+)</text>
        <dbReference type="Rhea" id="RHEA:33763"/>
        <dbReference type="ChEBI" id="CHEBI:15378"/>
        <dbReference type="ChEBI" id="CHEBI:57783"/>
        <dbReference type="ChEBI" id="CHEBI:58349"/>
        <dbReference type="ChEBI" id="CHEBI:58856"/>
        <dbReference type="ChEBI" id="CHEBI:65111"/>
        <dbReference type="EC" id="1.3.1.38"/>
    </reaction>
    <physiologicalReaction direction="left-to-right" evidence="18">
        <dbReference type="Rhea" id="RHEA:33764"/>
    </physiologicalReaction>
</comment>
<evidence type="ECO:0000256" key="10">
    <source>
        <dbReference type="ARBA" id="ARBA00023160"/>
    </source>
</evidence>
<comment type="function">
    <text evidence="11">Participates in chain elongation of fatty acids. Catalyzes the reduction of trans-2-enoyl-CoAs of varying chain lengths from 6:1 to 16:1, having maximum activity with 10:1 CoA. Has no 2,4-dienoyl-CoA reductase activity.</text>
</comment>
<reference evidence="21 22" key="1">
    <citation type="submission" date="2021-03" db="EMBL/GenBank/DDBJ databases">
        <title>Sequencing the genomes of 1000 actinobacteria strains.</title>
        <authorList>
            <person name="Klenk H.-P."/>
        </authorList>
    </citation>
    <scope>NUCLEOTIDE SEQUENCE [LARGE SCALE GENOMIC DNA]</scope>
    <source>
        <strain evidence="21 22">DSM 46670</strain>
    </source>
</reference>
<evidence type="ECO:0000256" key="7">
    <source>
        <dbReference type="ARBA" id="ARBA00023002"/>
    </source>
</evidence>
<name>A0ABS4TZX2_9PSEU</name>
<evidence type="ECO:0000256" key="1">
    <source>
        <dbReference type="ARBA" id="ARBA00004275"/>
    </source>
</evidence>
<keyword evidence="3" id="KW-0444">Lipid biosynthesis</keyword>
<dbReference type="Pfam" id="PF13561">
    <property type="entry name" value="adh_short_C2"/>
    <property type="match status" value="1"/>
</dbReference>
<evidence type="ECO:0000256" key="8">
    <source>
        <dbReference type="ARBA" id="ARBA00023098"/>
    </source>
</evidence>
<evidence type="ECO:0000256" key="11">
    <source>
        <dbReference type="ARBA" id="ARBA00037124"/>
    </source>
</evidence>
<evidence type="ECO:0000256" key="15">
    <source>
        <dbReference type="ARBA" id="ARBA00047570"/>
    </source>
</evidence>
<organism evidence="21 22">
    <name type="scientific">Kibdelosporangium banguiense</name>
    <dbReference type="NCBI Taxonomy" id="1365924"/>
    <lineage>
        <taxon>Bacteria</taxon>
        <taxon>Bacillati</taxon>
        <taxon>Actinomycetota</taxon>
        <taxon>Actinomycetes</taxon>
        <taxon>Pseudonocardiales</taxon>
        <taxon>Pseudonocardiaceae</taxon>
        <taxon>Kibdelosporangium</taxon>
    </lineage>
</organism>
<dbReference type="InterPro" id="IPR036291">
    <property type="entry name" value="NAD(P)-bd_dom_sf"/>
</dbReference>
<comment type="catalytic activity">
    <reaction evidence="15">
        <text>(2E)-dodecenoyl-CoA + NADPH + H(+) = dodecanoyl-CoA + NADP(+)</text>
        <dbReference type="Rhea" id="RHEA:44964"/>
        <dbReference type="ChEBI" id="CHEBI:15378"/>
        <dbReference type="ChEBI" id="CHEBI:57330"/>
        <dbReference type="ChEBI" id="CHEBI:57375"/>
        <dbReference type="ChEBI" id="CHEBI:57783"/>
        <dbReference type="ChEBI" id="CHEBI:58349"/>
    </reaction>
    <physiologicalReaction direction="left-to-right" evidence="15">
        <dbReference type="Rhea" id="RHEA:44965"/>
    </physiologicalReaction>
</comment>
<dbReference type="SUPFAM" id="SSF51735">
    <property type="entry name" value="NAD(P)-binding Rossmann-fold domains"/>
    <property type="match status" value="1"/>
</dbReference>
<comment type="catalytic activity">
    <reaction evidence="19">
        <text>(2E)-decenoyl-CoA + NADPH + H(+) = decanoyl-CoA + NADP(+)</text>
        <dbReference type="Rhea" id="RHEA:44960"/>
        <dbReference type="ChEBI" id="CHEBI:15378"/>
        <dbReference type="ChEBI" id="CHEBI:57783"/>
        <dbReference type="ChEBI" id="CHEBI:58349"/>
        <dbReference type="ChEBI" id="CHEBI:61406"/>
        <dbReference type="ChEBI" id="CHEBI:61430"/>
    </reaction>
    <physiologicalReaction direction="left-to-right" evidence="19">
        <dbReference type="Rhea" id="RHEA:44961"/>
    </physiologicalReaction>
</comment>
<proteinExistence type="predicted"/>
<evidence type="ECO:0000256" key="20">
    <source>
        <dbReference type="ARBA" id="ARBA00049559"/>
    </source>
</evidence>
<evidence type="ECO:0000256" key="5">
    <source>
        <dbReference type="ARBA" id="ARBA00022832"/>
    </source>
</evidence>
<evidence type="ECO:0000256" key="17">
    <source>
        <dbReference type="ARBA" id="ARBA00049108"/>
    </source>
</evidence>
<evidence type="ECO:0000256" key="2">
    <source>
        <dbReference type="ARBA" id="ARBA00005189"/>
    </source>
</evidence>
<evidence type="ECO:0000256" key="9">
    <source>
        <dbReference type="ARBA" id="ARBA00023140"/>
    </source>
</evidence>
<keyword evidence="9" id="KW-0576">Peroxisome</keyword>
<keyword evidence="8" id="KW-0443">Lipid metabolism</keyword>
<evidence type="ECO:0000256" key="4">
    <source>
        <dbReference type="ARBA" id="ARBA00022553"/>
    </source>
</evidence>
<keyword evidence="4" id="KW-0597">Phosphoprotein</keyword>
<dbReference type="EC" id="1.3.1.38" evidence="13"/>
<evidence type="ECO:0000256" key="16">
    <source>
        <dbReference type="ARBA" id="ARBA00048686"/>
    </source>
</evidence>
<comment type="subunit">
    <text evidence="12">Interacts with PEX5, probably required to target it into peroxisomes.</text>
</comment>
<dbReference type="InterPro" id="IPR002347">
    <property type="entry name" value="SDR_fam"/>
</dbReference>
<evidence type="ECO:0000256" key="12">
    <source>
        <dbReference type="ARBA" id="ARBA00038622"/>
    </source>
</evidence>
<keyword evidence="22" id="KW-1185">Reference proteome</keyword>
<dbReference type="PANTHER" id="PTHR24317:SF7">
    <property type="entry name" value="PEROXISOMAL TRANS-2-ENOYL-COA REDUCTASE"/>
    <property type="match status" value="1"/>
</dbReference>
<evidence type="ECO:0000256" key="14">
    <source>
        <dbReference type="ARBA" id="ARBA00041063"/>
    </source>
</evidence>
<keyword evidence="10" id="KW-0275">Fatty acid biosynthesis</keyword>
<evidence type="ECO:0000313" key="22">
    <source>
        <dbReference type="Proteomes" id="UP001519332"/>
    </source>
</evidence>
<dbReference type="Gene3D" id="3.40.50.720">
    <property type="entry name" value="NAD(P)-binding Rossmann-like Domain"/>
    <property type="match status" value="1"/>
</dbReference>
<comment type="catalytic activity">
    <reaction evidence="16">
        <text>(2E)-tetradecenoyl-CoA + NADPH + H(+) = tetradecanoyl-CoA + NADP(+)</text>
        <dbReference type="Rhea" id="RHEA:44968"/>
        <dbReference type="ChEBI" id="CHEBI:15378"/>
        <dbReference type="ChEBI" id="CHEBI:57385"/>
        <dbReference type="ChEBI" id="CHEBI:57783"/>
        <dbReference type="ChEBI" id="CHEBI:58349"/>
        <dbReference type="ChEBI" id="CHEBI:61405"/>
    </reaction>
    <physiologicalReaction direction="left-to-right" evidence="16">
        <dbReference type="Rhea" id="RHEA:44969"/>
    </physiologicalReaction>
</comment>
<evidence type="ECO:0000256" key="6">
    <source>
        <dbReference type="ARBA" id="ARBA00022857"/>
    </source>
</evidence>
<dbReference type="InterPro" id="IPR052388">
    <property type="entry name" value="Peroxisomal_t2-enoyl-CoA_red"/>
</dbReference>
<dbReference type="Proteomes" id="UP001519332">
    <property type="component" value="Unassembled WGS sequence"/>
</dbReference>
<comment type="pathway">
    <text evidence="2">Lipid metabolism.</text>
</comment>
<evidence type="ECO:0000256" key="18">
    <source>
        <dbReference type="ARBA" id="ARBA00049251"/>
    </source>
</evidence>